<proteinExistence type="predicted"/>
<evidence type="ECO:0000256" key="1">
    <source>
        <dbReference type="SAM" id="MobiDB-lite"/>
    </source>
</evidence>
<reference evidence="2" key="1">
    <citation type="submission" date="2020-08" db="EMBL/GenBank/DDBJ databases">
        <title>Genome sequencing and assembly of the red palm weevil Rhynchophorus ferrugineus.</title>
        <authorList>
            <person name="Dias G.B."/>
            <person name="Bergman C.M."/>
            <person name="Manee M."/>
        </authorList>
    </citation>
    <scope>NUCLEOTIDE SEQUENCE</scope>
    <source>
        <strain evidence="2">AA-2017</strain>
        <tissue evidence="2">Whole larva</tissue>
    </source>
</reference>
<feature type="region of interest" description="Disordered" evidence="1">
    <location>
        <begin position="163"/>
        <end position="240"/>
    </location>
</feature>
<feature type="compositionally biased region" description="Basic and acidic residues" evidence="1">
    <location>
        <begin position="217"/>
        <end position="240"/>
    </location>
</feature>
<protein>
    <submittedName>
        <fullName evidence="2">Uncharacterized protein</fullName>
    </submittedName>
</protein>
<gene>
    <name evidence="2" type="ORF">GWI33_001944</name>
</gene>
<comment type="caution">
    <text evidence="2">The sequence shown here is derived from an EMBL/GenBank/DDBJ whole genome shotgun (WGS) entry which is preliminary data.</text>
</comment>
<keyword evidence="3" id="KW-1185">Reference proteome</keyword>
<evidence type="ECO:0000313" key="3">
    <source>
        <dbReference type="Proteomes" id="UP000625711"/>
    </source>
</evidence>
<organism evidence="2 3">
    <name type="scientific">Rhynchophorus ferrugineus</name>
    <name type="common">Red palm weevil</name>
    <name type="synonym">Curculio ferrugineus</name>
    <dbReference type="NCBI Taxonomy" id="354439"/>
    <lineage>
        <taxon>Eukaryota</taxon>
        <taxon>Metazoa</taxon>
        <taxon>Ecdysozoa</taxon>
        <taxon>Arthropoda</taxon>
        <taxon>Hexapoda</taxon>
        <taxon>Insecta</taxon>
        <taxon>Pterygota</taxon>
        <taxon>Neoptera</taxon>
        <taxon>Endopterygota</taxon>
        <taxon>Coleoptera</taxon>
        <taxon>Polyphaga</taxon>
        <taxon>Cucujiformia</taxon>
        <taxon>Curculionidae</taxon>
        <taxon>Dryophthorinae</taxon>
        <taxon>Rhynchophorus</taxon>
    </lineage>
</organism>
<sequence length="240" mass="27693">MCKVQKKTQWTGVKGAAAARATIGSWKHHLAPLSPQHFFVTTSDFEGRKPIFIPVRKLNDMKPGNANIIIYRKDDDSLCYKWILAIRIATYNRRRTTKCNYLIKESLSSTPGVLKDEGFLAGLRAIGEEEAILQMVHFGHVLDERKLQGYTFREVDKPLRRTGQILRRTSRKKNTSEEGREKVPQRDRLDGPELDARRKKSYFQAPRAVRSAARKREKSEREVRGAGQRRIDDGTLFRVR</sequence>
<dbReference type="AlphaFoldDB" id="A0A834MHT9"/>
<feature type="compositionally biased region" description="Basic and acidic residues" evidence="1">
    <location>
        <begin position="174"/>
        <end position="196"/>
    </location>
</feature>
<dbReference type="EMBL" id="JAACXV010000156">
    <property type="protein sequence ID" value="KAF7282796.1"/>
    <property type="molecule type" value="Genomic_DNA"/>
</dbReference>
<evidence type="ECO:0000313" key="2">
    <source>
        <dbReference type="EMBL" id="KAF7282796.1"/>
    </source>
</evidence>
<name>A0A834MHT9_RHYFE</name>
<accession>A0A834MHT9</accession>
<dbReference type="Proteomes" id="UP000625711">
    <property type="component" value="Unassembled WGS sequence"/>
</dbReference>